<dbReference type="RefSeq" id="WP_264984087.1">
    <property type="nucleotide sequence ID" value="NZ_AP026708.1"/>
</dbReference>
<dbReference type="EMBL" id="AP026708">
    <property type="protein sequence ID" value="BDQ34042.1"/>
    <property type="molecule type" value="Genomic_DNA"/>
</dbReference>
<accession>A0ABM8ARJ4</accession>
<protein>
    <submittedName>
        <fullName evidence="2">SAM-dependent methyltransferase</fullName>
    </submittedName>
</protein>
<gene>
    <name evidence="2" type="ORF">JCM14722_15840</name>
</gene>
<sequence length="211" mass="23939">MEDQQRYWNENCAAKDFTSTFRLDAFRQHVPEDAAVLDFGCGYGRTLAELRDAGYTKLTGIDFADSLIERGRKENPGLDLNAYPGGPLPCADDTFDAAVMLAVLTCMPETRTQAETLIELKRVLKPGSILYVNDFLLNRDKRNLDRYRDGKERYGVYGTFDSGDGGILRHHDRNHMEALFFDFETLAFEEVTYATMHGHLSAGFYAILRMP</sequence>
<keyword evidence="2" id="KW-0489">Methyltransferase</keyword>
<evidence type="ECO:0000313" key="3">
    <source>
        <dbReference type="Proteomes" id="UP001061361"/>
    </source>
</evidence>
<dbReference type="CDD" id="cd02440">
    <property type="entry name" value="AdoMet_MTases"/>
    <property type="match status" value="1"/>
</dbReference>
<evidence type="ECO:0000259" key="1">
    <source>
        <dbReference type="Pfam" id="PF08241"/>
    </source>
</evidence>
<feature type="domain" description="Methyltransferase type 11" evidence="1">
    <location>
        <begin position="37"/>
        <end position="132"/>
    </location>
</feature>
<dbReference type="Gene3D" id="3.40.50.150">
    <property type="entry name" value="Vaccinia Virus protein VP39"/>
    <property type="match status" value="1"/>
</dbReference>
<keyword evidence="3" id="KW-1185">Reference proteome</keyword>
<organism evidence="2 3">
    <name type="scientific">Pseudodesulfovibrio portus</name>
    <dbReference type="NCBI Taxonomy" id="231439"/>
    <lineage>
        <taxon>Bacteria</taxon>
        <taxon>Pseudomonadati</taxon>
        <taxon>Thermodesulfobacteriota</taxon>
        <taxon>Desulfovibrionia</taxon>
        <taxon>Desulfovibrionales</taxon>
        <taxon>Desulfovibrionaceae</taxon>
    </lineage>
</organism>
<proteinExistence type="predicted"/>
<dbReference type="SUPFAM" id="SSF53335">
    <property type="entry name" value="S-adenosyl-L-methionine-dependent methyltransferases"/>
    <property type="match status" value="1"/>
</dbReference>
<dbReference type="GO" id="GO:0008168">
    <property type="term" value="F:methyltransferase activity"/>
    <property type="evidence" value="ECO:0007669"/>
    <property type="project" value="UniProtKB-KW"/>
</dbReference>
<dbReference type="Pfam" id="PF08241">
    <property type="entry name" value="Methyltransf_11"/>
    <property type="match status" value="1"/>
</dbReference>
<evidence type="ECO:0000313" key="2">
    <source>
        <dbReference type="EMBL" id="BDQ34042.1"/>
    </source>
</evidence>
<dbReference type="PANTHER" id="PTHR43591">
    <property type="entry name" value="METHYLTRANSFERASE"/>
    <property type="match status" value="1"/>
</dbReference>
<reference evidence="2" key="1">
    <citation type="submission" date="2022-08" db="EMBL/GenBank/DDBJ databases">
        <title>Genome Sequence of the sulphate-reducing bacterium, Pseudodesulfovibrio portus JCM14722.</title>
        <authorList>
            <person name="Kondo R."/>
            <person name="Kataoka T."/>
        </authorList>
    </citation>
    <scope>NUCLEOTIDE SEQUENCE</scope>
    <source>
        <strain evidence="2">JCM 14722</strain>
    </source>
</reference>
<name>A0ABM8ARJ4_9BACT</name>
<dbReference type="Proteomes" id="UP001061361">
    <property type="component" value="Chromosome"/>
</dbReference>
<dbReference type="InterPro" id="IPR029063">
    <property type="entry name" value="SAM-dependent_MTases_sf"/>
</dbReference>
<dbReference type="GO" id="GO:0032259">
    <property type="term" value="P:methylation"/>
    <property type="evidence" value="ECO:0007669"/>
    <property type="project" value="UniProtKB-KW"/>
</dbReference>
<dbReference type="InterPro" id="IPR013216">
    <property type="entry name" value="Methyltransf_11"/>
</dbReference>
<keyword evidence="2" id="KW-0808">Transferase</keyword>